<proteinExistence type="predicted"/>
<evidence type="ECO:0000313" key="1">
    <source>
        <dbReference type="EMBL" id="PZO88906.1"/>
    </source>
</evidence>
<feature type="non-terminal residue" evidence="1">
    <location>
        <position position="149"/>
    </location>
</feature>
<keyword evidence="1" id="KW-0808">Transferase</keyword>
<dbReference type="GO" id="GO:0016301">
    <property type="term" value="F:kinase activity"/>
    <property type="evidence" value="ECO:0007669"/>
    <property type="project" value="UniProtKB-KW"/>
</dbReference>
<dbReference type="AlphaFoldDB" id="A0A2W5A678"/>
<comment type="caution">
    <text evidence="1">The sequence shown here is derived from an EMBL/GenBank/DDBJ whole genome shotgun (WGS) entry which is preliminary data.</text>
</comment>
<reference evidence="1 2" key="1">
    <citation type="submission" date="2017-08" db="EMBL/GenBank/DDBJ databases">
        <title>Infants hospitalized years apart are colonized by the same room-sourced microbial strains.</title>
        <authorList>
            <person name="Brooks B."/>
            <person name="Olm M.R."/>
            <person name="Firek B.A."/>
            <person name="Baker R."/>
            <person name="Thomas B.C."/>
            <person name="Morowitz M.J."/>
            <person name="Banfield J.F."/>
        </authorList>
    </citation>
    <scope>NUCLEOTIDE SEQUENCE [LARGE SCALE GENOMIC DNA]</scope>
    <source>
        <strain evidence="1">S2_018_000_R2_101</strain>
    </source>
</reference>
<keyword evidence="1" id="KW-0418">Kinase</keyword>
<dbReference type="Proteomes" id="UP000249066">
    <property type="component" value="Unassembled WGS sequence"/>
</dbReference>
<organism evidence="1 2">
    <name type="scientific">Sphingomonas sanxanigenens</name>
    <dbReference type="NCBI Taxonomy" id="397260"/>
    <lineage>
        <taxon>Bacteria</taxon>
        <taxon>Pseudomonadati</taxon>
        <taxon>Pseudomonadota</taxon>
        <taxon>Alphaproteobacteria</taxon>
        <taxon>Sphingomonadales</taxon>
        <taxon>Sphingomonadaceae</taxon>
        <taxon>Sphingomonas</taxon>
    </lineage>
</organism>
<accession>A0A2W5A678</accession>
<protein>
    <submittedName>
        <fullName evidence="1">Sensor histidine kinase</fullName>
    </submittedName>
</protein>
<sequence length="149" mass="15693">MATVLALPVADSGSRVAAWMQLVDLLAQDGGAATSASVELAYDLLRQWRDAVPRERRRGVAAALHGRAIDPRIVAFFAEDEAGIAAPVIVGAILPPEAWLDLIPALSPSARALLRHRRDVGPEVERALASFGSADLVLPTSVEAVSAPE</sequence>
<gene>
    <name evidence="1" type="ORF">DI623_11780</name>
</gene>
<name>A0A2W5A678_9SPHN</name>
<evidence type="ECO:0000313" key="2">
    <source>
        <dbReference type="Proteomes" id="UP000249066"/>
    </source>
</evidence>
<dbReference type="EMBL" id="QFNN01000078">
    <property type="protein sequence ID" value="PZO88906.1"/>
    <property type="molecule type" value="Genomic_DNA"/>
</dbReference>